<evidence type="ECO:0000313" key="1">
    <source>
        <dbReference type="EMBL" id="CUV08271.1"/>
    </source>
</evidence>
<protein>
    <recommendedName>
        <fullName evidence="2">DUF5683 domain-containing protein</fullName>
    </recommendedName>
</protein>
<proteinExistence type="predicted"/>
<reference evidence="1" key="1">
    <citation type="submission" date="2015-10" db="EMBL/GenBank/DDBJ databases">
        <authorList>
            <person name="Gilbert D.G."/>
        </authorList>
    </citation>
    <scope>NUCLEOTIDE SEQUENCE</scope>
</reference>
<accession>A0A161KGA9</accession>
<sequence>MAHQKTKLLFLILILFSGLALSQEKEKWELDPVIQSALLPGWGQKSLNYQNRGRFYSYMESGLLLTILGTTTYSNILKKNYIAFASEHAAVSSSGKDHKYWVDIGNYDAVRDYNDEHLRNREVSDLYPEDKRWSWDWDGNDNRNEFERQRILSDQMKLAATFGIGATILNHMVSAIDALYLKRISQNKTLSVETWCQSETGSLGYTLTLQF</sequence>
<evidence type="ECO:0008006" key="2">
    <source>
        <dbReference type="Google" id="ProtNLM"/>
    </source>
</evidence>
<dbReference type="EMBL" id="FAXC01000039">
    <property type="protein sequence ID" value="CUV08271.1"/>
    <property type="molecule type" value="Genomic_DNA"/>
</dbReference>
<name>A0A161KGA9_9ZZZZ</name>
<organism evidence="1">
    <name type="scientific">hydrothermal vent metagenome</name>
    <dbReference type="NCBI Taxonomy" id="652676"/>
    <lineage>
        <taxon>unclassified sequences</taxon>
        <taxon>metagenomes</taxon>
        <taxon>ecological metagenomes</taxon>
    </lineage>
</organism>
<gene>
    <name evidence="1" type="ORF">MGWOODY_Mmi332</name>
</gene>
<dbReference type="AlphaFoldDB" id="A0A161KGA9"/>